<feature type="non-terminal residue" evidence="1">
    <location>
        <position position="1"/>
    </location>
</feature>
<proteinExistence type="predicted"/>
<organism evidence="1 2">
    <name type="scientific">Mycena alexandri</name>
    <dbReference type="NCBI Taxonomy" id="1745969"/>
    <lineage>
        <taxon>Eukaryota</taxon>
        <taxon>Fungi</taxon>
        <taxon>Dikarya</taxon>
        <taxon>Basidiomycota</taxon>
        <taxon>Agaricomycotina</taxon>
        <taxon>Agaricomycetes</taxon>
        <taxon>Agaricomycetidae</taxon>
        <taxon>Agaricales</taxon>
        <taxon>Marasmiineae</taxon>
        <taxon>Mycenaceae</taxon>
        <taxon>Mycena</taxon>
    </lineage>
</organism>
<evidence type="ECO:0000313" key="1">
    <source>
        <dbReference type="EMBL" id="KAJ7024719.1"/>
    </source>
</evidence>
<name>A0AAD6SBX0_9AGAR</name>
<comment type="caution">
    <text evidence="1">The sequence shown here is derived from an EMBL/GenBank/DDBJ whole genome shotgun (WGS) entry which is preliminary data.</text>
</comment>
<dbReference type="EMBL" id="JARJCM010000165">
    <property type="protein sequence ID" value="KAJ7024719.1"/>
    <property type="molecule type" value="Genomic_DNA"/>
</dbReference>
<dbReference type="AlphaFoldDB" id="A0AAD6SBX0"/>
<dbReference type="Proteomes" id="UP001218188">
    <property type="component" value="Unassembled WGS sequence"/>
</dbReference>
<evidence type="ECO:0000313" key="2">
    <source>
        <dbReference type="Proteomes" id="UP001218188"/>
    </source>
</evidence>
<accession>A0AAD6SBX0</accession>
<reference evidence="1" key="1">
    <citation type="submission" date="2023-03" db="EMBL/GenBank/DDBJ databases">
        <title>Massive genome expansion in bonnet fungi (Mycena s.s.) driven by repeated elements and novel gene families across ecological guilds.</title>
        <authorList>
            <consortium name="Lawrence Berkeley National Laboratory"/>
            <person name="Harder C.B."/>
            <person name="Miyauchi S."/>
            <person name="Viragh M."/>
            <person name="Kuo A."/>
            <person name="Thoen E."/>
            <person name="Andreopoulos B."/>
            <person name="Lu D."/>
            <person name="Skrede I."/>
            <person name="Drula E."/>
            <person name="Henrissat B."/>
            <person name="Morin E."/>
            <person name="Kohler A."/>
            <person name="Barry K."/>
            <person name="LaButti K."/>
            <person name="Morin E."/>
            <person name="Salamov A."/>
            <person name="Lipzen A."/>
            <person name="Mereny Z."/>
            <person name="Hegedus B."/>
            <person name="Baldrian P."/>
            <person name="Stursova M."/>
            <person name="Weitz H."/>
            <person name="Taylor A."/>
            <person name="Grigoriev I.V."/>
            <person name="Nagy L.G."/>
            <person name="Martin F."/>
            <person name="Kauserud H."/>
        </authorList>
    </citation>
    <scope>NUCLEOTIDE SEQUENCE</scope>
    <source>
        <strain evidence="1">CBHHK200</strain>
    </source>
</reference>
<gene>
    <name evidence="1" type="ORF">C8F04DRAFT_1130795</name>
</gene>
<protein>
    <submittedName>
        <fullName evidence="1">Uncharacterized protein</fullName>
    </submittedName>
</protein>
<keyword evidence="2" id="KW-1185">Reference proteome</keyword>
<sequence length="106" mass="12099">MNVAHAPFLFLFNLFFCLRSFFHWLLTWTPIWGQLIAGIYPCHQILTIQSQLSPSLCVTSLHIMYSPRTVLPLCVFIHLDFGRVRQGPIGSGRGLDSPPNYLLQVL</sequence>